<name>A0ABT4I5Y5_9ACTO</name>
<protein>
    <submittedName>
        <fullName evidence="2">Preprotein translocase subunit YajC</fullName>
    </submittedName>
</protein>
<dbReference type="InterPro" id="IPR003849">
    <property type="entry name" value="Preprotein_translocase_YajC"/>
</dbReference>
<keyword evidence="3" id="KW-1185">Reference proteome</keyword>
<evidence type="ECO:0000313" key="3">
    <source>
        <dbReference type="Proteomes" id="UP001072034"/>
    </source>
</evidence>
<dbReference type="RefSeq" id="WP_268916775.1">
    <property type="nucleotide sequence ID" value="NZ_JAPTMY010000005.1"/>
</dbReference>
<reference evidence="2" key="1">
    <citation type="submission" date="2022-10" db="EMBL/GenBank/DDBJ databases">
        <title>Genome sequence of Actinomyces israelii ATCC 10048.</title>
        <authorList>
            <person name="Watt R.M."/>
            <person name="Tong W.M."/>
        </authorList>
    </citation>
    <scope>NUCLEOTIDE SEQUENCE</scope>
    <source>
        <strain evidence="2">ATCC 10048</strain>
    </source>
</reference>
<evidence type="ECO:0000313" key="2">
    <source>
        <dbReference type="EMBL" id="MCZ0857124.1"/>
    </source>
</evidence>
<dbReference type="EMBL" id="JAPTMY010000005">
    <property type="protein sequence ID" value="MCZ0857124.1"/>
    <property type="molecule type" value="Genomic_DNA"/>
</dbReference>
<comment type="caution">
    <text evidence="2">The sequence shown here is derived from an EMBL/GenBank/DDBJ whole genome shotgun (WGS) entry which is preliminary data.</text>
</comment>
<evidence type="ECO:0000256" key="1">
    <source>
        <dbReference type="SAM" id="MobiDB-lite"/>
    </source>
</evidence>
<sequence>MNPQMLIMLAVMVLAFWGLSRFSRSQQKKMLAEQERRTNEALVPGNWVRTRAGFYGTVVEVSGDVVTLATPLGDESLWAKASIVGAEEPPFATDPEGSEVEDGEAPDDGAGTRADEEGGDGAADSADAAGSAGSTGAAPAADADDERSRA</sequence>
<dbReference type="SMART" id="SM01323">
    <property type="entry name" value="YajC"/>
    <property type="match status" value="1"/>
</dbReference>
<feature type="compositionally biased region" description="Acidic residues" evidence="1">
    <location>
        <begin position="96"/>
        <end position="107"/>
    </location>
</feature>
<feature type="compositionally biased region" description="Low complexity" evidence="1">
    <location>
        <begin position="122"/>
        <end position="141"/>
    </location>
</feature>
<gene>
    <name evidence="2" type="ORF">OHJ16_03565</name>
</gene>
<feature type="region of interest" description="Disordered" evidence="1">
    <location>
        <begin position="83"/>
        <end position="150"/>
    </location>
</feature>
<organism evidence="2 3">
    <name type="scientific">Actinomyces israelii</name>
    <dbReference type="NCBI Taxonomy" id="1659"/>
    <lineage>
        <taxon>Bacteria</taxon>
        <taxon>Bacillati</taxon>
        <taxon>Actinomycetota</taxon>
        <taxon>Actinomycetes</taxon>
        <taxon>Actinomycetales</taxon>
        <taxon>Actinomycetaceae</taxon>
        <taxon>Actinomyces</taxon>
    </lineage>
</organism>
<dbReference type="Pfam" id="PF02699">
    <property type="entry name" value="YajC"/>
    <property type="match status" value="1"/>
</dbReference>
<dbReference type="Proteomes" id="UP001072034">
    <property type="component" value="Unassembled WGS sequence"/>
</dbReference>
<accession>A0ABT4I5Y5</accession>
<proteinExistence type="predicted"/>